<feature type="domain" description="CinA C-terminal" evidence="1">
    <location>
        <begin position="13"/>
        <end position="159"/>
    </location>
</feature>
<dbReference type="Pfam" id="PF02464">
    <property type="entry name" value="CinA"/>
    <property type="match status" value="1"/>
</dbReference>
<dbReference type="InterPro" id="IPR036653">
    <property type="entry name" value="CinA-like_C"/>
</dbReference>
<gene>
    <name evidence="2" type="primary">pncC</name>
    <name evidence="2" type="ORF">CETAM_04900</name>
</gene>
<proteinExistence type="predicted"/>
<dbReference type="Proteomes" id="UP000425178">
    <property type="component" value="Chromosome"/>
</dbReference>
<dbReference type="KEGG" id="ccoe:CETAM_04900"/>
<dbReference type="EMBL" id="CP046453">
    <property type="protein sequence ID" value="QGU04251.1"/>
    <property type="molecule type" value="Genomic_DNA"/>
</dbReference>
<dbReference type="Gene3D" id="3.90.950.20">
    <property type="entry name" value="CinA-like"/>
    <property type="match status" value="1"/>
</dbReference>
<evidence type="ECO:0000313" key="3">
    <source>
        <dbReference type="Proteomes" id="UP000425178"/>
    </source>
</evidence>
<evidence type="ECO:0000313" key="2">
    <source>
        <dbReference type="EMBL" id="QGU04251.1"/>
    </source>
</evidence>
<accession>A0A6B8VVW6</accession>
<dbReference type="AlphaFoldDB" id="A0A6B8VVW6"/>
<dbReference type="InterPro" id="IPR008136">
    <property type="entry name" value="CinA_C"/>
</dbReference>
<sequence length="177" mass="18367">MPNSVPEDLAAKETAAAISALALEHGFTVATAESLTGGQIATTLAAAEDSSEWFAGSVVSYQTRIKYDVLGVPEGQPVITESAVSTMAEGVAKLMSADATLAVSGCGGPGEQEGQPPGTTWIAARVRGTIRTELHHFPGGPEEILAQTRQRSLELLQALMQATASPDHTTPTAKERP</sequence>
<keyword evidence="3" id="KW-1185">Reference proteome</keyword>
<reference evidence="2 3" key="1">
    <citation type="journal article" date="2021" name="Int. J. Syst. Evol. Microbiol.">
        <title>Classification of three corynebacterial strains isolated from a small paddock in North Rhine-Westphalia: proposal of &lt;i&gt;Corynebacterium kalinowskii&lt;/i&gt; sp. nov., &lt;i&gt;Corynebacterium comes&lt;/i&gt; sp. nov. and &lt;i&gt;Corynebacterium occultum&lt;/i&gt; sp. nov.</title>
        <authorList>
            <person name="Schaffert L."/>
            <person name="Ruwe M."/>
            <person name="Milse J."/>
            <person name="Hanuschka K."/>
            <person name="Ortseifen V."/>
            <person name="Droste J."/>
            <person name="Brandt D."/>
            <person name="Schl L."/>
            <person name="Kutter Y."/>
            <person name="Vinke S."/>
            <person name="Vieh P."/>
            <person name="Jacob L."/>
            <person name="L N.C."/>
            <person name="Schulte-Berndt E."/>
            <person name="Hain C."/>
            <person name="Linder M."/>
            <person name="Schmidt P."/>
            <person name="Wollenschl L."/>
            <person name="Luttermann T."/>
            <person name="Thieme E."/>
            <person name="Hassa J."/>
            <person name="Haak M."/>
            <person name="Wittchen M."/>
            <person name="Mentz A."/>
            <person name="Persicke M."/>
            <person name="Busche T."/>
            <person name="R C."/>
        </authorList>
    </citation>
    <scope>NUCLEOTIDE SEQUENCE [LARGE SCALE GENOMIC DNA]</scope>
    <source>
        <strain evidence="2 3">2019</strain>
    </source>
</reference>
<keyword evidence="2" id="KW-0378">Hydrolase</keyword>
<dbReference type="EC" id="3.5.1.42" evidence="2"/>
<dbReference type="SUPFAM" id="SSF142433">
    <property type="entry name" value="CinA-like"/>
    <property type="match status" value="1"/>
</dbReference>
<dbReference type="NCBIfam" id="TIGR00199">
    <property type="entry name" value="PncC_domain"/>
    <property type="match status" value="1"/>
</dbReference>
<organism evidence="2 3">
    <name type="scientific">Corynebacterium comes</name>
    <dbReference type="NCBI Taxonomy" id="2675218"/>
    <lineage>
        <taxon>Bacteria</taxon>
        <taxon>Bacillati</taxon>
        <taxon>Actinomycetota</taxon>
        <taxon>Actinomycetes</taxon>
        <taxon>Mycobacteriales</taxon>
        <taxon>Corynebacteriaceae</taxon>
        <taxon>Corynebacterium</taxon>
    </lineage>
</organism>
<evidence type="ECO:0000259" key="1">
    <source>
        <dbReference type="Pfam" id="PF02464"/>
    </source>
</evidence>
<protein>
    <submittedName>
        <fullName evidence="2">Nicotinamide-nucleotide amidohydrolase PncC</fullName>
        <ecNumber evidence="2">3.5.1.42</ecNumber>
    </submittedName>
</protein>
<dbReference type="RefSeq" id="WP_156227506.1">
    <property type="nucleotide sequence ID" value="NZ_CP046453.1"/>
</dbReference>
<dbReference type="GO" id="GO:0019159">
    <property type="term" value="F:nicotinamide-nucleotide amidase activity"/>
    <property type="evidence" value="ECO:0007669"/>
    <property type="project" value="UniProtKB-EC"/>
</dbReference>
<name>A0A6B8VVW6_9CORY</name>